<sequence length="695" mass="76151">MAPSNSRKSLGSLMPVMNLSPGGPQGLSNNSNRTSAVNGAAARKSLGGAVSGRPSLGAVRVPDKENVGYGAQGQGAQGVRRRVSMDPHAHSSASSGGFDHHQQPAKTRKSVGGSMVAQQLQQQQQQRRMSILGRPSSASLTRNDPRPLTDKAFIAQNIRTLIAFLTANGYDHAVSPKSLATPTSKEFLHIVQFMMPFIDKNIKFSAKVEEDVPILFKRLCYPFAISKSALCAVGSPHTWPPLLAALVWVVELLNYEAKAEELGPAATMSGSSENTIHESQTNRMFFEYVASSYENFLHGNDEKCAELDEQLRQTFNERGADLERDVEELEASTAELEQELETLQNELTPLEAARAQHAQLEEQVAQLDGAIQGLEEEGKALEESRAQCEATLASTEAASASTCEECEQLSEKIASQPLSSADVSQMRNERNRLQRELATATAHRESQQKQIWECETNLEKRVDEVEAQTRAYNECAECVKLVPATAKRAEGVDYALRVDWGVGNWSSAADGSDGPPTHAQQLALVSGLDLKGSVKPYLCSVRDQYAVKMREKADALLLLQEKQDASDEGLQQRTEENATLSAQLASLEKEHKAEKERLERDVAELHTDTESIVAQAERLRNESRASLTEAEQKSESLQRTYEEMARGVREEKMALNNALLGAMELLMNHKQGVQESIDRLATAALDAASELQLEV</sequence>
<comment type="function">
    <text evidence="10">Acts as a component of the essential kinetochore-associated NDC80 complex, which is required for chromosome segregation and spindle checkpoint activity.</text>
</comment>
<dbReference type="Proteomes" id="UP000660262">
    <property type="component" value="Unassembled WGS sequence"/>
</dbReference>
<evidence type="ECO:0000256" key="9">
    <source>
        <dbReference type="ARBA" id="ARBA00023328"/>
    </source>
</evidence>
<dbReference type="InterPro" id="IPR057091">
    <property type="entry name" value="NDC80_loop"/>
</dbReference>
<keyword evidence="5 10" id="KW-0995">Kinetochore</keyword>
<evidence type="ECO:0000256" key="6">
    <source>
        <dbReference type="ARBA" id="ARBA00023054"/>
    </source>
</evidence>
<comment type="subunit">
    <text evidence="10">Component of the NDC80 complex.</text>
</comment>
<comment type="caution">
    <text evidence="15">The sequence shown here is derived from an EMBL/GenBank/DDBJ whole genome shotgun (WGS) entry which is preliminary data.</text>
</comment>
<keyword evidence="6 11" id="KW-0175">Coiled coil</keyword>
<keyword evidence="4 10" id="KW-0498">Mitosis</keyword>
<comment type="similarity">
    <text evidence="1 10">Belongs to the NDC80/HEC1 family.</text>
</comment>
<dbReference type="GO" id="GO:0051315">
    <property type="term" value="P:attachment of mitotic spindle microtubules to kinetochore"/>
    <property type="evidence" value="ECO:0007669"/>
    <property type="project" value="UniProtKB-UniRule"/>
</dbReference>
<evidence type="ECO:0000256" key="1">
    <source>
        <dbReference type="ARBA" id="ARBA00007050"/>
    </source>
</evidence>
<keyword evidence="8 10" id="KW-0131">Cell cycle</keyword>
<dbReference type="GO" id="GO:0051301">
    <property type="term" value="P:cell division"/>
    <property type="evidence" value="ECO:0007669"/>
    <property type="project" value="UniProtKB-UniRule"/>
</dbReference>
<dbReference type="OrthoDB" id="7459479at2759"/>
<proteinExistence type="inferred from homology"/>
<dbReference type="InterPro" id="IPR055260">
    <property type="entry name" value="Ndc80_CH"/>
</dbReference>
<feature type="region of interest" description="Disordered" evidence="12">
    <location>
        <begin position="1"/>
        <end position="146"/>
    </location>
</feature>
<gene>
    <name evidence="15" type="ORF">PPROV_000494200</name>
</gene>
<feature type="coiled-coil region" evidence="11">
    <location>
        <begin position="312"/>
        <end position="391"/>
    </location>
</feature>
<feature type="compositionally biased region" description="Polar residues" evidence="12">
    <location>
        <begin position="26"/>
        <end position="37"/>
    </location>
</feature>
<dbReference type="PANTHER" id="PTHR10643:SF2">
    <property type="entry name" value="KINETOCHORE PROTEIN NDC80 HOMOLOG"/>
    <property type="match status" value="1"/>
</dbReference>
<organism evidence="15 16">
    <name type="scientific">Pycnococcus provasolii</name>
    <dbReference type="NCBI Taxonomy" id="41880"/>
    <lineage>
        <taxon>Eukaryota</taxon>
        <taxon>Viridiplantae</taxon>
        <taxon>Chlorophyta</taxon>
        <taxon>Pseudoscourfieldiophyceae</taxon>
        <taxon>Pseudoscourfieldiales</taxon>
        <taxon>Pycnococcaceae</taxon>
        <taxon>Pycnococcus</taxon>
    </lineage>
</organism>
<feature type="domain" description="Kinetochore protein NDC80 loop region" evidence="14">
    <location>
        <begin position="437"/>
        <end position="499"/>
    </location>
</feature>
<dbReference type="Gene3D" id="1.10.418.30">
    <property type="entry name" value="Ncd80 complex, Ncd80 subunit"/>
    <property type="match status" value="1"/>
</dbReference>
<dbReference type="InterPro" id="IPR005550">
    <property type="entry name" value="Kinetochore_Ndc80"/>
</dbReference>
<feature type="coiled-coil region" evidence="11">
    <location>
        <begin position="570"/>
        <end position="647"/>
    </location>
</feature>
<name>A0A830HH53_9CHLO</name>
<keyword evidence="2 10" id="KW-0158">Chromosome</keyword>
<keyword evidence="3 10" id="KW-0132">Cell division</keyword>
<evidence type="ECO:0000256" key="11">
    <source>
        <dbReference type="SAM" id="Coils"/>
    </source>
</evidence>
<evidence type="ECO:0000259" key="13">
    <source>
        <dbReference type="Pfam" id="PF03801"/>
    </source>
</evidence>
<dbReference type="Pfam" id="PF24487">
    <property type="entry name" value="NDC80_loop"/>
    <property type="match status" value="1"/>
</dbReference>
<evidence type="ECO:0000256" key="10">
    <source>
        <dbReference type="RuleBase" id="RU368072"/>
    </source>
</evidence>
<evidence type="ECO:0000256" key="8">
    <source>
        <dbReference type="ARBA" id="ARBA00023306"/>
    </source>
</evidence>
<evidence type="ECO:0000313" key="15">
    <source>
        <dbReference type="EMBL" id="GHP06195.1"/>
    </source>
</evidence>
<evidence type="ECO:0000259" key="14">
    <source>
        <dbReference type="Pfam" id="PF24487"/>
    </source>
</evidence>
<feature type="domain" description="Kinetochore protein Ndc80 CH" evidence="13">
    <location>
        <begin position="122"/>
        <end position="255"/>
    </location>
</feature>
<comment type="subcellular location">
    <subcellularLocation>
        <location evidence="10">Chromosome</location>
        <location evidence="10">Centromere</location>
        <location evidence="10">Kinetochore</location>
    </subcellularLocation>
    <subcellularLocation>
        <location evidence="10">Nucleus</location>
    </subcellularLocation>
</comment>
<evidence type="ECO:0000256" key="7">
    <source>
        <dbReference type="ARBA" id="ARBA00023242"/>
    </source>
</evidence>
<evidence type="ECO:0000256" key="3">
    <source>
        <dbReference type="ARBA" id="ARBA00022618"/>
    </source>
</evidence>
<keyword evidence="16" id="KW-1185">Reference proteome</keyword>
<keyword evidence="9 10" id="KW-0137">Centromere</keyword>
<accession>A0A830HH53</accession>
<dbReference type="AlphaFoldDB" id="A0A830HH53"/>
<keyword evidence="7 10" id="KW-0539">Nucleus</keyword>
<evidence type="ECO:0000256" key="2">
    <source>
        <dbReference type="ARBA" id="ARBA00022454"/>
    </source>
</evidence>
<dbReference type="InterPro" id="IPR038273">
    <property type="entry name" value="Ndc80_sf"/>
</dbReference>
<feature type="coiled-coil region" evidence="11">
    <location>
        <begin position="423"/>
        <end position="450"/>
    </location>
</feature>
<reference evidence="15" key="1">
    <citation type="submission" date="2020-10" db="EMBL/GenBank/DDBJ databases">
        <title>Unveiling of a novel bifunctional photoreceptor, Dualchrome1, isolated from a cosmopolitan green alga.</title>
        <authorList>
            <person name="Suzuki S."/>
            <person name="Kawachi M."/>
        </authorList>
    </citation>
    <scope>NUCLEOTIDE SEQUENCE</scope>
    <source>
        <strain evidence="15">NIES 2893</strain>
    </source>
</reference>
<evidence type="ECO:0000256" key="4">
    <source>
        <dbReference type="ARBA" id="ARBA00022776"/>
    </source>
</evidence>
<dbReference type="Gene3D" id="6.10.140.920">
    <property type="match status" value="1"/>
</dbReference>
<dbReference type="Pfam" id="PF03801">
    <property type="entry name" value="Ndc80_HEC"/>
    <property type="match status" value="1"/>
</dbReference>
<evidence type="ECO:0000313" key="16">
    <source>
        <dbReference type="Proteomes" id="UP000660262"/>
    </source>
</evidence>
<dbReference type="GO" id="GO:0005634">
    <property type="term" value="C:nucleus"/>
    <property type="evidence" value="ECO:0007669"/>
    <property type="project" value="UniProtKB-SubCell"/>
</dbReference>
<evidence type="ECO:0000256" key="5">
    <source>
        <dbReference type="ARBA" id="ARBA00022838"/>
    </source>
</evidence>
<protein>
    <recommendedName>
        <fullName evidence="10">Kinetochore protein NDC80</fullName>
    </recommendedName>
</protein>
<dbReference type="PANTHER" id="PTHR10643">
    <property type="entry name" value="KINETOCHORE PROTEIN NDC80"/>
    <property type="match status" value="1"/>
</dbReference>
<dbReference type="GO" id="GO:0031262">
    <property type="term" value="C:Ndc80 complex"/>
    <property type="evidence" value="ECO:0007669"/>
    <property type="project" value="UniProtKB-UniRule"/>
</dbReference>
<dbReference type="EMBL" id="BNJQ01000012">
    <property type="protein sequence ID" value="GHP06195.1"/>
    <property type="molecule type" value="Genomic_DNA"/>
</dbReference>
<evidence type="ECO:0000256" key="12">
    <source>
        <dbReference type="SAM" id="MobiDB-lite"/>
    </source>
</evidence>